<dbReference type="RefSeq" id="WP_305973531.1">
    <property type="nucleotide sequence ID" value="NZ_JAPJDZ010000003.1"/>
</dbReference>
<keyword evidence="2" id="KW-1185">Reference proteome</keyword>
<name>A0ABT9HVR7_9GAMM</name>
<proteinExistence type="predicted"/>
<evidence type="ECO:0000313" key="2">
    <source>
        <dbReference type="Proteomes" id="UP001231109"/>
    </source>
</evidence>
<comment type="caution">
    <text evidence="1">The sequence shown here is derived from an EMBL/GenBank/DDBJ whole genome shotgun (WGS) entry which is preliminary data.</text>
</comment>
<accession>A0ABT9HVR7</accession>
<gene>
    <name evidence="1" type="ORF">ORJ04_02310</name>
</gene>
<dbReference type="Proteomes" id="UP001231109">
    <property type="component" value="Unassembled WGS sequence"/>
</dbReference>
<dbReference type="EMBL" id="JAPJDZ010000003">
    <property type="protein sequence ID" value="MDP5134776.1"/>
    <property type="molecule type" value="Genomic_DNA"/>
</dbReference>
<evidence type="ECO:0000313" key="1">
    <source>
        <dbReference type="EMBL" id="MDP5134776.1"/>
    </source>
</evidence>
<reference evidence="1 2" key="1">
    <citation type="submission" date="2022-11" db="EMBL/GenBank/DDBJ databases">
        <title>Viruses from the air-sea interface of a natural surface slick.</title>
        <authorList>
            <person name="Rahlff J."/>
            <person name="Holmfeldt K."/>
        </authorList>
    </citation>
    <scope>NUCLEOTIDE SEQUENCE [LARGE SCALE GENOMIC DNA]</scope>
    <source>
        <strain evidence="1 2">SMS4</strain>
    </source>
</reference>
<organism evidence="1 2">
    <name type="scientific">Rheinheimera baltica</name>
    <dbReference type="NCBI Taxonomy" id="67576"/>
    <lineage>
        <taxon>Bacteria</taxon>
        <taxon>Pseudomonadati</taxon>
        <taxon>Pseudomonadota</taxon>
        <taxon>Gammaproteobacteria</taxon>
        <taxon>Chromatiales</taxon>
        <taxon>Chromatiaceae</taxon>
        <taxon>Rheinheimera</taxon>
    </lineage>
</organism>
<sequence length="130" mass="14968">MKIKRVFSRENSKSKTLLTWQHNGKSVELELDNDANGVFSESMQLIFIDAYEHNKIFSYHLNGTPSDSYNICAKEGYEFRGLNKNNKAASGISLLYHPSSSDTGNEWNDTEQYELLFEENTIGPFLDIYR</sequence>
<protein>
    <submittedName>
        <fullName evidence="1">Uncharacterized protein</fullName>
    </submittedName>
</protein>